<comment type="subcellular location">
    <subcellularLocation>
        <location evidence="1">Cell membrane</location>
        <topology evidence="1">Multi-pass membrane protein</topology>
    </subcellularLocation>
</comment>
<reference evidence="7 8" key="1">
    <citation type="journal article" date="2013" name="Genome Announc.">
        <title>Draft Genome Sequence of Desulfotignum phosphitoxidans DSM 13687 Strain FiPS-3.</title>
        <authorList>
            <person name="Poehlein A."/>
            <person name="Daniel R."/>
            <person name="Simeonova D.D."/>
        </authorList>
    </citation>
    <scope>NUCLEOTIDE SEQUENCE [LARGE SCALE GENOMIC DNA]</scope>
    <source>
        <strain evidence="7 8">DSM 13687</strain>
    </source>
</reference>
<dbReference type="GO" id="GO:0005886">
    <property type="term" value="C:plasma membrane"/>
    <property type="evidence" value="ECO:0007669"/>
    <property type="project" value="UniProtKB-SubCell"/>
</dbReference>
<keyword evidence="2" id="KW-1003">Cell membrane</keyword>
<dbReference type="AlphaFoldDB" id="S0G5J5"/>
<dbReference type="EC" id="3.6.3.14" evidence="7"/>
<comment type="caution">
    <text evidence="7">The sequence shown here is derived from an EMBL/GenBank/DDBJ whole genome shotgun (WGS) entry which is preliminary data.</text>
</comment>
<dbReference type="RefSeq" id="WP_006965732.1">
    <property type="nucleotide sequence ID" value="NZ_APJX01000004.1"/>
</dbReference>
<evidence type="ECO:0000256" key="6">
    <source>
        <dbReference type="SAM" id="Phobius"/>
    </source>
</evidence>
<dbReference type="EMBL" id="APJX01000004">
    <property type="protein sequence ID" value="EMS79496.1"/>
    <property type="molecule type" value="Genomic_DNA"/>
</dbReference>
<feature type="transmembrane region" description="Helical" evidence="6">
    <location>
        <begin position="16"/>
        <end position="49"/>
    </location>
</feature>
<evidence type="ECO:0000256" key="4">
    <source>
        <dbReference type="ARBA" id="ARBA00022989"/>
    </source>
</evidence>
<dbReference type="GO" id="GO:0016787">
    <property type="term" value="F:hydrolase activity"/>
    <property type="evidence" value="ECO:0007669"/>
    <property type="project" value="UniProtKB-KW"/>
</dbReference>
<dbReference type="InterPro" id="IPR005598">
    <property type="entry name" value="ATP_synth_I"/>
</dbReference>
<gene>
    <name evidence="7" type="primary">atpI1</name>
    <name evidence="7" type="ORF">Dpo_4c00430</name>
</gene>
<keyword evidence="4 6" id="KW-1133">Transmembrane helix</keyword>
<accession>S0G5J5</accession>
<feature type="transmembrane region" description="Helical" evidence="6">
    <location>
        <begin position="106"/>
        <end position="129"/>
    </location>
</feature>
<proteinExistence type="predicted"/>
<evidence type="ECO:0000256" key="1">
    <source>
        <dbReference type="ARBA" id="ARBA00004651"/>
    </source>
</evidence>
<sequence length="133" mass="14801">MQDLTKIVDMVTKCNWLLLILVAMVSVMITATSFYLGVVAGGLIVAVNFHLLKRTIQKDIRPEKVMEKGRSLTGRVLIKYYIRFVVSGLLIFLLISNHVVHPLGLLTGLSVVVASVFLVTVLVVTRLYFKEAV</sequence>
<keyword evidence="5 6" id="KW-0472">Membrane</keyword>
<dbReference type="Pfam" id="PF03899">
    <property type="entry name" value="ATP-synt_I"/>
    <property type="match status" value="1"/>
</dbReference>
<evidence type="ECO:0000256" key="5">
    <source>
        <dbReference type="ARBA" id="ARBA00023136"/>
    </source>
</evidence>
<dbReference type="Proteomes" id="UP000014216">
    <property type="component" value="Unassembled WGS sequence"/>
</dbReference>
<evidence type="ECO:0000256" key="3">
    <source>
        <dbReference type="ARBA" id="ARBA00022692"/>
    </source>
</evidence>
<organism evidence="7 8">
    <name type="scientific">Desulfotignum phosphitoxidans DSM 13687</name>
    <dbReference type="NCBI Taxonomy" id="1286635"/>
    <lineage>
        <taxon>Bacteria</taxon>
        <taxon>Pseudomonadati</taxon>
        <taxon>Thermodesulfobacteriota</taxon>
        <taxon>Desulfobacteria</taxon>
        <taxon>Desulfobacterales</taxon>
        <taxon>Desulfobacteraceae</taxon>
        <taxon>Desulfotignum</taxon>
    </lineage>
</organism>
<keyword evidence="3 6" id="KW-0812">Transmembrane</keyword>
<name>S0G5J5_9BACT</name>
<evidence type="ECO:0000313" key="8">
    <source>
        <dbReference type="Proteomes" id="UP000014216"/>
    </source>
</evidence>
<keyword evidence="7" id="KW-0378">Hydrolase</keyword>
<feature type="transmembrane region" description="Helical" evidence="6">
    <location>
        <begin position="80"/>
        <end position="100"/>
    </location>
</feature>
<keyword evidence="8" id="KW-1185">Reference proteome</keyword>
<evidence type="ECO:0000256" key="2">
    <source>
        <dbReference type="ARBA" id="ARBA00022475"/>
    </source>
</evidence>
<evidence type="ECO:0000313" key="7">
    <source>
        <dbReference type="EMBL" id="EMS79496.1"/>
    </source>
</evidence>
<protein>
    <submittedName>
        <fullName evidence="7">ATP synthase F0F1</fullName>
        <ecNumber evidence="7">3.6.3.14</ecNumber>
    </submittedName>
</protein>
<dbReference type="OrthoDB" id="5420389at2"/>